<evidence type="ECO:0000313" key="2">
    <source>
        <dbReference type="Proteomes" id="UP001279660"/>
    </source>
</evidence>
<proteinExistence type="predicted"/>
<dbReference type="EMBL" id="JAWXXV010000001">
    <property type="protein sequence ID" value="MDX5984666.1"/>
    <property type="molecule type" value="Genomic_DNA"/>
</dbReference>
<dbReference type="PROSITE" id="PS51257">
    <property type="entry name" value="PROKAR_LIPOPROTEIN"/>
    <property type="match status" value="1"/>
</dbReference>
<protein>
    <submittedName>
        <fullName evidence="1">Uncharacterized protein</fullName>
    </submittedName>
</protein>
<organism evidence="1 2">
    <name type="scientific">Sphingomonas echinoides</name>
    <dbReference type="NCBI Taxonomy" id="59803"/>
    <lineage>
        <taxon>Bacteria</taxon>
        <taxon>Pseudomonadati</taxon>
        <taxon>Pseudomonadota</taxon>
        <taxon>Alphaproteobacteria</taxon>
        <taxon>Sphingomonadales</taxon>
        <taxon>Sphingomonadaceae</taxon>
        <taxon>Sphingomonas</taxon>
    </lineage>
</organism>
<accession>A0ABU4PKG6</accession>
<evidence type="ECO:0000313" key="1">
    <source>
        <dbReference type="EMBL" id="MDX5984666.1"/>
    </source>
</evidence>
<keyword evidence="2" id="KW-1185">Reference proteome</keyword>
<dbReference type="RefSeq" id="WP_010403028.1">
    <property type="nucleotide sequence ID" value="NZ_JAWXXV010000001.1"/>
</dbReference>
<gene>
    <name evidence="1" type="ORF">SIL82_10365</name>
</gene>
<dbReference type="Proteomes" id="UP001279660">
    <property type="component" value="Unassembled WGS sequence"/>
</dbReference>
<sequence length="107" mass="12358">MAKPTLQEIAAMPYPASLQACRRYYDRHWALFDDRGEREIVVTIDFEVTSEDQRSYAILASSVEQAESEARELLHTEVHGISDVLNVHLRGPHHDRSHPTFSFDRVH</sequence>
<name>A0ABU4PKG6_9SPHN</name>
<reference evidence="1 2" key="1">
    <citation type="submission" date="2023-11" db="EMBL/GenBank/DDBJ databases">
        <title>MicrobeMod: A computational toolkit for identifying prokaryotic methylation and restriction-modification with nanopore sequencing.</title>
        <authorList>
            <person name="Crits-Christoph A."/>
            <person name="Kang S.C."/>
            <person name="Lee H."/>
            <person name="Ostrov N."/>
        </authorList>
    </citation>
    <scope>NUCLEOTIDE SEQUENCE [LARGE SCALE GENOMIC DNA]</scope>
    <source>
        <strain evidence="1 2">ATCC 14820</strain>
    </source>
</reference>
<comment type="caution">
    <text evidence="1">The sequence shown here is derived from an EMBL/GenBank/DDBJ whole genome shotgun (WGS) entry which is preliminary data.</text>
</comment>